<dbReference type="EMBL" id="JXLG01000003">
    <property type="protein sequence ID" value="KJY62158.1"/>
    <property type="molecule type" value="Genomic_DNA"/>
</dbReference>
<dbReference type="AlphaFoldDB" id="A0A0F4LUW1"/>
<dbReference type="HOGENOM" id="CLU_1560976_0_0_9"/>
<evidence type="ECO:0000313" key="2">
    <source>
        <dbReference type="Proteomes" id="UP000033682"/>
    </source>
</evidence>
<proteinExistence type="predicted"/>
<dbReference type="PATRIC" id="fig|303541.3.peg.282"/>
<dbReference type="RefSeq" id="WP_046305908.1">
    <property type="nucleotide sequence ID" value="NZ_KQ033999.1"/>
</dbReference>
<organism evidence="1 2">
    <name type="scientific">Lactobacillus apis</name>
    <dbReference type="NCBI Taxonomy" id="303541"/>
    <lineage>
        <taxon>Bacteria</taxon>
        <taxon>Bacillati</taxon>
        <taxon>Bacillota</taxon>
        <taxon>Bacilli</taxon>
        <taxon>Lactobacillales</taxon>
        <taxon>Lactobacillaceae</taxon>
        <taxon>Lactobacillus</taxon>
    </lineage>
</organism>
<dbReference type="Proteomes" id="UP000033682">
    <property type="component" value="Unassembled WGS sequence"/>
</dbReference>
<dbReference type="SUPFAM" id="SSF88697">
    <property type="entry name" value="PUA domain-like"/>
    <property type="match status" value="1"/>
</dbReference>
<reference evidence="1 2" key="1">
    <citation type="submission" date="2015-01" db="EMBL/GenBank/DDBJ databases">
        <title>Comparative genomics of the lactic acid bacteria isolated from the honey bee gut.</title>
        <authorList>
            <person name="Ellegaard K.M."/>
            <person name="Tamarit D."/>
            <person name="Javelind E."/>
            <person name="Olofsson T."/>
            <person name="Andersson S.G."/>
            <person name="Vasquez A."/>
        </authorList>
    </citation>
    <scope>NUCLEOTIDE SEQUENCE [LARGE SCALE GENOMIC DNA]</scope>
    <source>
        <strain evidence="1 2">Hma11</strain>
    </source>
</reference>
<protein>
    <submittedName>
        <fullName evidence="1">Uncharacterized protein</fullName>
    </submittedName>
</protein>
<comment type="caution">
    <text evidence="1">The sequence shown here is derived from an EMBL/GenBank/DDBJ whole genome shotgun (WGS) entry which is preliminary data.</text>
</comment>
<gene>
    <name evidence="1" type="ORF">JF72_01390</name>
</gene>
<accession>A0A0F4LUW1</accession>
<dbReference type="InterPro" id="IPR015947">
    <property type="entry name" value="PUA-like_sf"/>
</dbReference>
<name>A0A0F4LUW1_9LACO</name>
<keyword evidence="2" id="KW-1185">Reference proteome</keyword>
<evidence type="ECO:0000313" key="1">
    <source>
        <dbReference type="EMBL" id="KJY62158.1"/>
    </source>
</evidence>
<sequence>MQTVENSVYDPFLPTLLLSMHEEYVNEILIGQKVIEYRKRFFKDSFQAFVYTTGKNGGIELFIKCPSLIQNDAVTLAKIGQLIQHDQYEETYDYFMPKNDGCIIPILNYCAVKKVALEQLRSVMPEVTIPQCYLFLDRPDKQKLLAYLLKQKCGTQKENQWEKYFAEIEQMLKTNK</sequence>